<proteinExistence type="predicted"/>
<organism evidence="1 2">
    <name type="scientific">Vibrio ezurae NBRC 102218</name>
    <dbReference type="NCBI Taxonomy" id="1219080"/>
    <lineage>
        <taxon>Bacteria</taxon>
        <taxon>Pseudomonadati</taxon>
        <taxon>Pseudomonadota</taxon>
        <taxon>Gammaproteobacteria</taxon>
        <taxon>Vibrionales</taxon>
        <taxon>Vibrionaceae</taxon>
        <taxon>Vibrio</taxon>
    </lineage>
</organism>
<reference evidence="1 2" key="1">
    <citation type="submission" date="2013-09" db="EMBL/GenBank/DDBJ databases">
        <title>Whole genome shotgun sequence of Vibrio ezurae NBRC 102218.</title>
        <authorList>
            <person name="Yoshida I."/>
            <person name="Hosoyama A."/>
            <person name="Numata M."/>
            <person name="Hashimoto M."/>
            <person name="Hosoyama Y."/>
            <person name="Tsuchikane K."/>
            <person name="Noguchi M."/>
            <person name="Hirakata S."/>
            <person name="Ichikawa N."/>
            <person name="Ohji S."/>
            <person name="Yamazoe A."/>
            <person name="Fujita N."/>
        </authorList>
    </citation>
    <scope>NUCLEOTIDE SEQUENCE [LARGE SCALE GENOMIC DNA]</scope>
    <source>
        <strain evidence="1 2">NBRC 102218</strain>
    </source>
</reference>
<keyword evidence="2" id="KW-1185">Reference proteome</keyword>
<comment type="caution">
    <text evidence="1">The sequence shown here is derived from an EMBL/GenBank/DDBJ whole genome shotgun (WGS) entry which is preliminary data.</text>
</comment>
<dbReference type="STRING" id="1219080.VEZ01S_54_00160"/>
<dbReference type="AlphaFoldDB" id="U3B5R2"/>
<sequence>MWASFYIEIREKSNPTCDTKCRHTMILTKTMQIMSEIENSRSAAFNRSEPQNKFIQETHLTTPSILTISGKLFANELLN</sequence>
<accession>U3B5R2</accession>
<evidence type="ECO:0000313" key="2">
    <source>
        <dbReference type="Proteomes" id="UP000016562"/>
    </source>
</evidence>
<dbReference type="EMBL" id="BATM01000054">
    <property type="protein sequence ID" value="GAD81265.1"/>
    <property type="molecule type" value="Genomic_DNA"/>
</dbReference>
<gene>
    <name evidence="1" type="ORF">VEZ01S_54_00160</name>
</gene>
<dbReference type="Proteomes" id="UP000016562">
    <property type="component" value="Unassembled WGS sequence"/>
</dbReference>
<name>U3B5R2_9VIBR</name>
<evidence type="ECO:0000313" key="1">
    <source>
        <dbReference type="EMBL" id="GAD81265.1"/>
    </source>
</evidence>
<protein>
    <submittedName>
        <fullName evidence="1">Uncharacterized protein</fullName>
    </submittedName>
</protein>